<reference evidence="4" key="1">
    <citation type="submission" date="2012-12" db="EMBL/GenBank/DDBJ databases">
        <authorList>
            <person name="Hellsten U."/>
            <person name="Grimwood J."/>
            <person name="Chapman J.A."/>
            <person name="Shapiro H."/>
            <person name="Aerts A."/>
            <person name="Otillar R.P."/>
            <person name="Terry A.Y."/>
            <person name="Boore J.L."/>
            <person name="Simakov O."/>
            <person name="Marletaz F."/>
            <person name="Cho S.-J."/>
            <person name="Edsinger-Gonzales E."/>
            <person name="Havlak P."/>
            <person name="Kuo D.-H."/>
            <person name="Larsson T."/>
            <person name="Lv J."/>
            <person name="Arendt D."/>
            <person name="Savage R."/>
            <person name="Osoegawa K."/>
            <person name="de Jong P."/>
            <person name="Lindberg D.R."/>
            <person name="Seaver E.C."/>
            <person name="Weisblat D.A."/>
            <person name="Putnam N.H."/>
            <person name="Grigoriev I.V."/>
            <person name="Rokhsar D.S."/>
        </authorList>
    </citation>
    <scope>NUCLEOTIDE SEQUENCE</scope>
    <source>
        <strain evidence="4">I ESC-2004</strain>
    </source>
</reference>
<keyword evidence="4" id="KW-1185">Reference proteome</keyword>
<reference evidence="3" key="3">
    <citation type="submission" date="2015-06" db="UniProtKB">
        <authorList>
            <consortium name="EnsemblMetazoa"/>
        </authorList>
    </citation>
    <scope>IDENTIFICATION</scope>
</reference>
<evidence type="ECO:0000313" key="4">
    <source>
        <dbReference type="Proteomes" id="UP000014760"/>
    </source>
</evidence>
<dbReference type="EnsemblMetazoa" id="CapteT209420">
    <property type="protein sequence ID" value="CapteP209420"/>
    <property type="gene ID" value="CapteG209420"/>
</dbReference>
<evidence type="ECO:0000256" key="1">
    <source>
        <dbReference type="SAM" id="MobiDB-lite"/>
    </source>
</evidence>
<dbReference type="HOGENOM" id="CLU_1919039_0_0_1"/>
<name>R7UX10_CAPTE</name>
<dbReference type="EMBL" id="AMQN01005854">
    <property type="status" value="NOT_ANNOTATED_CDS"/>
    <property type="molecule type" value="Genomic_DNA"/>
</dbReference>
<gene>
    <name evidence="2" type="ORF">CAPTEDRAFT_209420</name>
</gene>
<evidence type="ECO:0000313" key="2">
    <source>
        <dbReference type="EMBL" id="ELU11123.1"/>
    </source>
</evidence>
<dbReference type="AlphaFoldDB" id="R7UX10"/>
<organism evidence="2">
    <name type="scientific">Capitella teleta</name>
    <name type="common">Polychaete worm</name>
    <dbReference type="NCBI Taxonomy" id="283909"/>
    <lineage>
        <taxon>Eukaryota</taxon>
        <taxon>Metazoa</taxon>
        <taxon>Spiralia</taxon>
        <taxon>Lophotrochozoa</taxon>
        <taxon>Annelida</taxon>
        <taxon>Polychaeta</taxon>
        <taxon>Sedentaria</taxon>
        <taxon>Scolecida</taxon>
        <taxon>Capitellidae</taxon>
        <taxon>Capitella</taxon>
    </lineage>
</organism>
<protein>
    <submittedName>
        <fullName evidence="2 3">Uncharacterized protein</fullName>
    </submittedName>
</protein>
<reference evidence="2 4" key="2">
    <citation type="journal article" date="2013" name="Nature">
        <title>Insights into bilaterian evolution from three spiralian genomes.</title>
        <authorList>
            <person name="Simakov O."/>
            <person name="Marletaz F."/>
            <person name="Cho S.J."/>
            <person name="Edsinger-Gonzales E."/>
            <person name="Havlak P."/>
            <person name="Hellsten U."/>
            <person name="Kuo D.H."/>
            <person name="Larsson T."/>
            <person name="Lv J."/>
            <person name="Arendt D."/>
            <person name="Savage R."/>
            <person name="Osoegawa K."/>
            <person name="de Jong P."/>
            <person name="Grimwood J."/>
            <person name="Chapman J.A."/>
            <person name="Shapiro H."/>
            <person name="Aerts A."/>
            <person name="Otillar R.P."/>
            <person name="Terry A.Y."/>
            <person name="Boore J.L."/>
            <person name="Grigoriev I.V."/>
            <person name="Lindberg D.R."/>
            <person name="Seaver E.C."/>
            <person name="Weisblat D.A."/>
            <person name="Putnam N.H."/>
            <person name="Rokhsar D.S."/>
        </authorList>
    </citation>
    <scope>NUCLEOTIDE SEQUENCE</scope>
    <source>
        <strain evidence="2 4">I ESC-2004</strain>
    </source>
</reference>
<sequence>MNTKETKKMKKTEKAKVTNKAKDGERDRVYGGKGCGVDIGGEGCKRSKSTQQTKKAKKTKEKIWVSTSPMEVVVGDFRWLNVARGSGTVSADVSAFACGDRGLGVCRHLGWQVWSLQLAIRAGVDGAGNHIR</sequence>
<accession>R7UX10</accession>
<feature type="region of interest" description="Disordered" evidence="1">
    <location>
        <begin position="1"/>
        <end position="25"/>
    </location>
</feature>
<dbReference type="EMBL" id="KB296957">
    <property type="protein sequence ID" value="ELU11123.1"/>
    <property type="molecule type" value="Genomic_DNA"/>
</dbReference>
<evidence type="ECO:0000313" key="3">
    <source>
        <dbReference type="EnsemblMetazoa" id="CapteP209420"/>
    </source>
</evidence>
<proteinExistence type="predicted"/>
<dbReference type="Proteomes" id="UP000014760">
    <property type="component" value="Unassembled WGS sequence"/>
</dbReference>